<dbReference type="InterPro" id="IPR027409">
    <property type="entry name" value="GroEL-like_apical_dom_sf"/>
</dbReference>
<dbReference type="Proteomes" id="UP001188597">
    <property type="component" value="Unassembled WGS sequence"/>
</dbReference>
<keyword evidence="3" id="KW-1185">Reference proteome</keyword>
<feature type="non-terminal residue" evidence="2">
    <location>
        <position position="834"/>
    </location>
</feature>
<dbReference type="CDD" id="cd03334">
    <property type="entry name" value="Fab1_TCP"/>
    <property type="match status" value="1"/>
</dbReference>
<dbReference type="InterPro" id="IPR002423">
    <property type="entry name" value="Cpn60/GroEL/TCP-1"/>
</dbReference>
<feature type="compositionally biased region" description="Polar residues" evidence="1">
    <location>
        <begin position="552"/>
        <end position="567"/>
    </location>
</feature>
<feature type="region of interest" description="Disordered" evidence="1">
    <location>
        <begin position="534"/>
        <end position="573"/>
    </location>
</feature>
<name>A0AA89B5I8_9ASTE</name>
<feature type="region of interest" description="Disordered" evidence="1">
    <location>
        <begin position="1"/>
        <end position="20"/>
    </location>
</feature>
<comment type="caution">
    <text evidence="2">The sequence shown here is derived from an EMBL/GenBank/DDBJ whole genome shotgun (WGS) entry which is preliminary data.</text>
</comment>
<evidence type="ECO:0008006" key="4">
    <source>
        <dbReference type="Google" id="ProtNLM"/>
    </source>
</evidence>
<dbReference type="GO" id="GO:0046854">
    <property type="term" value="P:phosphatidylinositol phosphate biosynthetic process"/>
    <property type="evidence" value="ECO:0007669"/>
    <property type="project" value="TreeGrafter"/>
</dbReference>
<organism evidence="2 3">
    <name type="scientific">Escallonia herrerae</name>
    <dbReference type="NCBI Taxonomy" id="1293975"/>
    <lineage>
        <taxon>Eukaryota</taxon>
        <taxon>Viridiplantae</taxon>
        <taxon>Streptophyta</taxon>
        <taxon>Embryophyta</taxon>
        <taxon>Tracheophyta</taxon>
        <taxon>Spermatophyta</taxon>
        <taxon>Magnoliopsida</taxon>
        <taxon>eudicotyledons</taxon>
        <taxon>Gunneridae</taxon>
        <taxon>Pentapetalae</taxon>
        <taxon>asterids</taxon>
        <taxon>campanulids</taxon>
        <taxon>Escalloniales</taxon>
        <taxon>Escalloniaceae</taxon>
        <taxon>Escallonia</taxon>
    </lineage>
</organism>
<evidence type="ECO:0000313" key="3">
    <source>
        <dbReference type="Proteomes" id="UP001188597"/>
    </source>
</evidence>
<dbReference type="PANTHER" id="PTHR45748">
    <property type="entry name" value="1-PHOSPHATIDYLINOSITOL 3-PHOSPHATE 5-KINASE-RELATED"/>
    <property type="match status" value="1"/>
</dbReference>
<sequence>FNVNGHQSDSSLLNHSNGTHSSSILVKNDLDASSNITEGNTGSAAEIILDESSGSTEEKSGTFDTGNDEVDVKFWLPPEPEDRGYDMEGSVANIDDDDDEFGDGLKWGKPSSLSSFGDEGSGWFEEEKEKALHEVKNGKFKALVGQLLTSVGVGASEIDGNNWVDIVTSLSWEAASFVKPDAVEGKSMDADGHVKIKCIATGSRQQSQVIKGLVFKKHAAHKHMPTYYKNPRLLLIQGVLGSSSSGLSSFESLKQEKNSQNSIIAMIENCHPNVVLVEKTVSRDMQESILAKGMTLVFDMKSNRLDRVSRCMGSPIVPFDKLNGQTLRQCDSFHFEKFVEEHDALGEGGKRPSRTLMFLEGLPTRLGCTILLKGSHSDELKRVKCVVQCAVVMAYHLILETSFLNDQMAMFSTFPLNGTVNLLLPYQPPTINSVDTTAPPKESSAEKDLSCTIDIPIANGFHEEERLGIGSEPYDPVVLSGLSSFSASVESASAIEDKIPLFSTSHQTMSTYFGSNGWDPDGEIQSAIQILNSPRETGEPRGNPDGDGEPNNEGQPPSDMQKSSANNEGKLPCKDDISTVLESESILVLMSRRNASRWTVCDHRHFSHIKFYKNFDVPLGNFLRDSLLNQTLLCKACGEPSEDHLSYYEHHDKQLRIQVRRLPMDRRLPGEAEGKLWMWSCCGKCKLPNGSPKSTKRVLISAAARCLSFGKFLELSFSNHSSFYPHSCGHFSHRDFFYFFGLGPMVAMLRYSPVATYAVSLPLKKMEIGNRINGELLAEHLKIVYEKGNLVFLEVENALKEISSRFLGSRLNLQGSSKEFSDIEQMLKEERYQF</sequence>
<evidence type="ECO:0000256" key="1">
    <source>
        <dbReference type="SAM" id="MobiDB-lite"/>
    </source>
</evidence>
<evidence type="ECO:0000313" key="2">
    <source>
        <dbReference type="EMBL" id="KAK3030299.1"/>
    </source>
</evidence>
<dbReference type="GO" id="GO:0000285">
    <property type="term" value="F:1-phosphatidylinositol-3-phosphate 5-kinase activity"/>
    <property type="evidence" value="ECO:0007669"/>
    <property type="project" value="TreeGrafter"/>
</dbReference>
<feature type="non-terminal residue" evidence="2">
    <location>
        <position position="1"/>
    </location>
</feature>
<dbReference type="SUPFAM" id="SSF52029">
    <property type="entry name" value="GroEL apical domain-like"/>
    <property type="match status" value="1"/>
</dbReference>
<dbReference type="AlphaFoldDB" id="A0AA89B5I8"/>
<dbReference type="GO" id="GO:0010008">
    <property type="term" value="C:endosome membrane"/>
    <property type="evidence" value="ECO:0007669"/>
    <property type="project" value="TreeGrafter"/>
</dbReference>
<dbReference type="Pfam" id="PF00118">
    <property type="entry name" value="Cpn60_TCP1"/>
    <property type="match status" value="1"/>
</dbReference>
<protein>
    <recommendedName>
        <fullName evidence="4">1-phosphatidylinositol-3-phosphate 5-kinase</fullName>
    </recommendedName>
</protein>
<dbReference type="FunFam" id="3.50.7.10:FF:000007">
    <property type="entry name" value="1-phosphatidylinositol 3-phosphate 5-kinase isoform X1"/>
    <property type="match status" value="1"/>
</dbReference>
<reference evidence="2" key="1">
    <citation type="submission" date="2022-12" db="EMBL/GenBank/DDBJ databases">
        <title>Draft genome assemblies for two species of Escallonia (Escalloniales).</title>
        <authorList>
            <person name="Chanderbali A."/>
            <person name="Dervinis C."/>
            <person name="Anghel I."/>
            <person name="Soltis D."/>
            <person name="Soltis P."/>
            <person name="Zapata F."/>
        </authorList>
    </citation>
    <scope>NUCLEOTIDE SEQUENCE</scope>
    <source>
        <strain evidence="2">UCBG64.0493</strain>
        <tissue evidence="2">Leaf</tissue>
    </source>
</reference>
<dbReference type="EMBL" id="JAVXUP010000345">
    <property type="protein sequence ID" value="KAK3030299.1"/>
    <property type="molecule type" value="Genomic_DNA"/>
</dbReference>
<dbReference type="PANTHER" id="PTHR45748:SF4">
    <property type="entry name" value="1-PHOSPHATIDYLINOSITOL-3-PHOSPHATE 5-KINASE FAB1D-RELATED"/>
    <property type="match status" value="1"/>
</dbReference>
<gene>
    <name evidence="2" type="ORF">RJ639_038392</name>
</gene>
<proteinExistence type="predicted"/>
<dbReference type="GO" id="GO:0005524">
    <property type="term" value="F:ATP binding"/>
    <property type="evidence" value="ECO:0007669"/>
    <property type="project" value="InterPro"/>
</dbReference>
<feature type="region of interest" description="Disordered" evidence="1">
    <location>
        <begin position="43"/>
        <end position="72"/>
    </location>
</feature>
<dbReference type="Gene3D" id="3.50.7.10">
    <property type="entry name" value="GroEL"/>
    <property type="match status" value="1"/>
</dbReference>
<accession>A0AA89B5I8</accession>